<dbReference type="NCBIfam" id="TIGR03804">
    <property type="entry name" value="para_beta_helix"/>
    <property type="match status" value="1"/>
</dbReference>
<protein>
    <submittedName>
        <fullName evidence="4">Por secretion system C-terminal sorting domain-containing protein</fullName>
    </submittedName>
</protein>
<accession>A0A1G5FTY0</accession>
<feature type="chain" id="PRO_5011517154" evidence="2">
    <location>
        <begin position="20"/>
        <end position="487"/>
    </location>
</feature>
<dbReference type="Proteomes" id="UP000199354">
    <property type="component" value="Unassembled WGS sequence"/>
</dbReference>
<evidence type="ECO:0000256" key="2">
    <source>
        <dbReference type="SAM" id="SignalP"/>
    </source>
</evidence>
<dbReference type="SMART" id="SM00710">
    <property type="entry name" value="PbH1"/>
    <property type="match status" value="6"/>
</dbReference>
<gene>
    <name evidence="4" type="ORF">SAMN02927903_01411</name>
</gene>
<organism evidence="4 5">
    <name type="scientific">Flavobacterium caeni</name>
    <dbReference type="NCBI Taxonomy" id="490189"/>
    <lineage>
        <taxon>Bacteria</taxon>
        <taxon>Pseudomonadati</taxon>
        <taxon>Bacteroidota</taxon>
        <taxon>Flavobacteriia</taxon>
        <taxon>Flavobacteriales</taxon>
        <taxon>Flavobacteriaceae</taxon>
        <taxon>Flavobacterium</taxon>
    </lineage>
</organism>
<dbReference type="Gene3D" id="2.160.20.10">
    <property type="entry name" value="Single-stranded right-handed beta-helix, Pectin lyase-like"/>
    <property type="match status" value="1"/>
</dbReference>
<dbReference type="STRING" id="490189.SAMN02927903_01411"/>
<dbReference type="InterPro" id="IPR006626">
    <property type="entry name" value="PbH1"/>
</dbReference>
<name>A0A1G5FTY0_9FLAO</name>
<dbReference type="InterPro" id="IPR026444">
    <property type="entry name" value="Secre_tail"/>
</dbReference>
<evidence type="ECO:0000313" key="5">
    <source>
        <dbReference type="Proteomes" id="UP000199354"/>
    </source>
</evidence>
<sequence length="487" mass="51542">MMKKLLLAAFALLSYGANAQYTTPNTNVNWGLDDLIINAPAGVIALVDGNYVLSQNLTIAVSDTLTINENVTLRVDPNVEITIAGTFNADAETIVITSSADAQPFGTIRFEENSTGFLRNVTIDFGRGIRVATGDFEMQNCAMSYHQAGTTTSATLTFSTGNPLINGSTFTNNMIPAFGSGANIESAPTLSNNYLENNNTANTNRPQINMGPSGNDTIRIVNNIIKGNPLLTLVGGISASSLLGNQNKVIIDGNTITDNRYGITVAGANSSGFIRNNTIEDNNTQNIPAQGGSGISLNASGNPTMNIIASGNQIRRNLWGITVIGKARINLGDGTEESPGGNVFAENGNGGNVYALFNNTPHAISAMNNCWIENTPQTETDIENVISHQVDDASLGLVTFTPFGCVLGTDAFEKTSVAVYPNPNSGRFTVATARDGQIEIYNLSGQLLFSRTIDAGENTIDLPTASGVYLIKTRTADGVSHDKIVKR</sequence>
<keyword evidence="5" id="KW-1185">Reference proteome</keyword>
<dbReference type="AlphaFoldDB" id="A0A1G5FTY0"/>
<feature type="domain" description="Secretion system C-terminal sorting" evidence="3">
    <location>
        <begin position="419"/>
        <end position="485"/>
    </location>
</feature>
<dbReference type="InterPro" id="IPR022441">
    <property type="entry name" value="Para_beta_helix_rpt-2"/>
</dbReference>
<evidence type="ECO:0000313" key="4">
    <source>
        <dbReference type="EMBL" id="SCY42785.1"/>
    </source>
</evidence>
<feature type="signal peptide" evidence="2">
    <location>
        <begin position="1"/>
        <end position="19"/>
    </location>
</feature>
<dbReference type="EMBL" id="FMVF01000005">
    <property type="protein sequence ID" value="SCY42785.1"/>
    <property type="molecule type" value="Genomic_DNA"/>
</dbReference>
<evidence type="ECO:0000259" key="3">
    <source>
        <dbReference type="Pfam" id="PF18962"/>
    </source>
</evidence>
<dbReference type="SUPFAM" id="SSF51126">
    <property type="entry name" value="Pectin lyase-like"/>
    <property type="match status" value="1"/>
</dbReference>
<keyword evidence="1 2" id="KW-0732">Signal</keyword>
<dbReference type="InterPro" id="IPR011050">
    <property type="entry name" value="Pectin_lyase_fold/virulence"/>
</dbReference>
<dbReference type="InterPro" id="IPR012334">
    <property type="entry name" value="Pectin_lyas_fold"/>
</dbReference>
<dbReference type="Pfam" id="PF18962">
    <property type="entry name" value="Por_Secre_tail"/>
    <property type="match status" value="1"/>
</dbReference>
<dbReference type="OrthoDB" id="1230183at2"/>
<reference evidence="4 5" key="1">
    <citation type="submission" date="2016-10" db="EMBL/GenBank/DDBJ databases">
        <authorList>
            <person name="de Groot N.N."/>
        </authorList>
    </citation>
    <scope>NUCLEOTIDE SEQUENCE [LARGE SCALE GENOMIC DNA]</scope>
    <source>
        <strain evidence="4 5">CGMCC 1.7031</strain>
    </source>
</reference>
<proteinExistence type="predicted"/>
<evidence type="ECO:0000256" key="1">
    <source>
        <dbReference type="ARBA" id="ARBA00022729"/>
    </source>
</evidence>
<dbReference type="NCBIfam" id="TIGR04183">
    <property type="entry name" value="Por_Secre_tail"/>
    <property type="match status" value="1"/>
</dbReference>